<evidence type="ECO:0000313" key="2">
    <source>
        <dbReference type="EMBL" id="BCE41683.1"/>
    </source>
</evidence>
<dbReference type="EMBL" id="AP023096">
    <property type="protein sequence ID" value="BCE67892.1"/>
    <property type="molecule type" value="Genomic_DNA"/>
</dbReference>
<evidence type="ECO:0008006" key="6">
    <source>
        <dbReference type="Google" id="ProtNLM"/>
    </source>
</evidence>
<reference evidence="4" key="4">
    <citation type="submission" date="2020-05" db="EMBL/GenBank/DDBJ databases">
        <title>Complete genome sequence of Bradyrhizobium diazoefficiens XF6 isolated from soybean nodule.</title>
        <authorList>
            <person name="Noda R."/>
            <person name="Kakizaki K."/>
            <person name="Minamisawa K."/>
        </authorList>
    </citation>
    <scope>NUCLEOTIDE SEQUENCE</scope>
    <source>
        <strain evidence="4">XF6</strain>
    </source>
</reference>
<accession>A0A810C4R9</accession>
<dbReference type="EMBL" id="AP023092">
    <property type="protein sequence ID" value="BCE32905.1"/>
    <property type="molecule type" value="Genomic_DNA"/>
</dbReference>
<dbReference type="InterPro" id="IPR029063">
    <property type="entry name" value="SAM-dependent_MTases_sf"/>
</dbReference>
<dbReference type="EMBL" id="AP023098">
    <property type="protein sequence ID" value="BCE82460.1"/>
    <property type="molecule type" value="Genomic_DNA"/>
</dbReference>
<sequence length="206" mass="22476">MALLGHFLKPDSVYLEIGPGDCGLTLHVSSQVKQAYAVDVSKEASKHIQLPSNMKLVISDGKSIDVPPNTITVAYSTQLMEHIHPDDALEHLRNIVRSLASGGVYICTTPNRLTGPHDISVYFDEVATGMHMREYTASELVALFRGVGFSGVRTYIGIKGKYFRFPLGVIVGAEKCVSVLPHLIRAHVVTLPVIRRLLCVSVVGIK</sequence>
<reference evidence="3" key="3">
    <citation type="submission" date="2020-05" db="EMBL/GenBank/DDBJ databases">
        <title>Complete genome sequence of Bradyrhizobium diazoefficiens XF5 isolated from soybean nodule.</title>
        <authorList>
            <person name="Noda R."/>
            <person name="Kakizaki K."/>
            <person name="Minamisawa K."/>
        </authorList>
    </citation>
    <scope>NUCLEOTIDE SEQUENCE</scope>
    <source>
        <strain evidence="3">XF5</strain>
    </source>
</reference>
<reference evidence="5" key="5">
    <citation type="submission" date="2020-05" db="EMBL/GenBank/DDBJ databases">
        <title>Complete genome sequence of Bradyrhizobium diazoefficiens XF9 isolated from soybean nodule.</title>
        <authorList>
            <person name="Noda R."/>
            <person name="Kakizaki K."/>
            <person name="Minamisawa K."/>
        </authorList>
    </citation>
    <scope>NUCLEOTIDE SEQUENCE</scope>
    <source>
        <strain evidence="5">XF9</strain>
    </source>
</reference>
<dbReference type="EMBL" id="AP023095">
    <property type="protein sequence ID" value="BCE59211.1"/>
    <property type="molecule type" value="Genomic_DNA"/>
</dbReference>
<evidence type="ECO:0000313" key="3">
    <source>
        <dbReference type="EMBL" id="BCE59211.1"/>
    </source>
</evidence>
<reference evidence="1" key="1">
    <citation type="submission" date="2020-05" db="EMBL/GenBank/DDBJ databases">
        <title>Complete genome sequence of Bradyrhizobium diazoefficiens XF2 isolated from soybean nodule.</title>
        <authorList>
            <person name="Noda R."/>
            <person name="Kakizaki K."/>
            <person name="Minamisawa K."/>
        </authorList>
    </citation>
    <scope>NUCLEOTIDE SEQUENCE</scope>
    <source>
        <strain evidence="1">XF2</strain>
    </source>
</reference>
<name>A0A810C4R9_9BRAD</name>
<reference evidence="2" key="2">
    <citation type="submission" date="2020-05" db="EMBL/GenBank/DDBJ databases">
        <title>Complete genome sequence of Bradyrhizobium diazoefficiens XF3 isolated from soybean nodule.</title>
        <authorList>
            <person name="Noda R."/>
            <person name="Kakizaki K."/>
            <person name="Minamisawa K."/>
        </authorList>
    </citation>
    <scope>NUCLEOTIDE SEQUENCE</scope>
    <source>
        <strain evidence="2">XF3</strain>
    </source>
</reference>
<evidence type="ECO:0000313" key="4">
    <source>
        <dbReference type="EMBL" id="BCE67892.1"/>
    </source>
</evidence>
<evidence type="ECO:0000313" key="1">
    <source>
        <dbReference type="EMBL" id="BCE32905.1"/>
    </source>
</evidence>
<dbReference type="Pfam" id="PF13489">
    <property type="entry name" value="Methyltransf_23"/>
    <property type="match status" value="1"/>
</dbReference>
<dbReference type="Gene3D" id="3.40.50.150">
    <property type="entry name" value="Vaccinia Virus protein VP39"/>
    <property type="match status" value="1"/>
</dbReference>
<dbReference type="AlphaFoldDB" id="A0A810C4R9"/>
<protein>
    <recommendedName>
        <fullName evidence="6">Class I SAM-dependent methyltransferase</fullName>
    </recommendedName>
</protein>
<gene>
    <name evidence="1" type="ORF">XF2B_66740</name>
    <name evidence="2" type="ORF">XF3B_67140</name>
    <name evidence="3" type="ORF">XF5B_67230</name>
    <name evidence="4" type="ORF">XF6B_66910</name>
    <name evidence="5" type="ORF">XF9B_38810</name>
</gene>
<dbReference type="SUPFAM" id="SSF53335">
    <property type="entry name" value="S-adenosyl-L-methionine-dependent methyltransferases"/>
    <property type="match status" value="1"/>
</dbReference>
<organism evidence="5">
    <name type="scientific">Bradyrhizobium diazoefficiens</name>
    <dbReference type="NCBI Taxonomy" id="1355477"/>
    <lineage>
        <taxon>Bacteria</taxon>
        <taxon>Pseudomonadati</taxon>
        <taxon>Pseudomonadota</taxon>
        <taxon>Alphaproteobacteria</taxon>
        <taxon>Hyphomicrobiales</taxon>
        <taxon>Nitrobacteraceae</taxon>
        <taxon>Bradyrhizobium</taxon>
    </lineage>
</organism>
<proteinExistence type="predicted"/>
<evidence type="ECO:0000313" key="5">
    <source>
        <dbReference type="EMBL" id="BCE82460.1"/>
    </source>
</evidence>
<dbReference type="EMBL" id="AP023093">
    <property type="protein sequence ID" value="BCE41683.1"/>
    <property type="molecule type" value="Genomic_DNA"/>
</dbReference>